<dbReference type="GO" id="GO:0005829">
    <property type="term" value="C:cytosol"/>
    <property type="evidence" value="ECO:0007669"/>
    <property type="project" value="TreeGrafter"/>
</dbReference>
<dbReference type="EMBL" id="FJ627947">
    <property type="protein sequence ID" value="ACN42853.1"/>
    <property type="molecule type" value="mRNA"/>
</dbReference>
<reference evidence="4" key="1">
    <citation type="submission" date="2009-01" db="EMBL/GenBank/DDBJ databases">
        <title>The cloning and the expression mode of ThDHN.</title>
        <authorList>
            <person name="Wang Y."/>
            <person name="Zhang R."/>
            <person name="Gao C."/>
            <person name="Liu G."/>
        </authorList>
    </citation>
    <scope>NUCLEOTIDE SEQUENCE</scope>
</reference>
<dbReference type="PANTHER" id="PTHR33346:SF2">
    <property type="entry name" value="DEHYDRIN ERD14"/>
    <property type="match status" value="1"/>
</dbReference>
<feature type="compositionally biased region" description="Basic and acidic residues" evidence="3">
    <location>
        <begin position="159"/>
        <end position="184"/>
    </location>
</feature>
<proteinExistence type="evidence at transcript level"/>
<dbReference type="InterPro" id="IPR000167">
    <property type="entry name" value="Dehydrin"/>
</dbReference>
<dbReference type="GO" id="GO:0009631">
    <property type="term" value="P:cold acclimation"/>
    <property type="evidence" value="ECO:0007669"/>
    <property type="project" value="TreeGrafter"/>
</dbReference>
<dbReference type="GO" id="GO:0009414">
    <property type="term" value="P:response to water deprivation"/>
    <property type="evidence" value="ECO:0007669"/>
    <property type="project" value="TreeGrafter"/>
</dbReference>
<comment type="similarity">
    <text evidence="1 2">Belongs to the plant dehydrin family.</text>
</comment>
<evidence type="ECO:0000256" key="2">
    <source>
        <dbReference type="RuleBase" id="RU003995"/>
    </source>
</evidence>
<dbReference type="PROSITE" id="PS00823">
    <property type="entry name" value="DEHYDRIN_2"/>
    <property type="match status" value="2"/>
</dbReference>
<sequence>MADEQNCQHHQAEKMKTEEPAAPPMESTDRGLFDFGKKKEESKPQEEVIVTDFEKVQISEAEEKKHGIGGGVLEKLHRVDSSSSSSSSDEEGADEEKKRRRKERKEKKGLKEKLKEKIPGHKKEGEEKKHEEDTAVPIEKCEEEKEKIHVEEAVYSEPSHPEEKKGILGKIKDKLPGHQKKTEDVPSPAAAPVPPADLGPGTGV</sequence>
<evidence type="ECO:0000256" key="3">
    <source>
        <dbReference type="SAM" id="MobiDB-lite"/>
    </source>
</evidence>
<evidence type="ECO:0000256" key="1">
    <source>
        <dbReference type="ARBA" id="ARBA00008403"/>
    </source>
</evidence>
<name>C0KTL3_9CARY</name>
<dbReference type="AlphaFoldDB" id="C0KTL3"/>
<dbReference type="Pfam" id="PF00257">
    <property type="entry name" value="Dehydrin"/>
    <property type="match status" value="1"/>
</dbReference>
<evidence type="ECO:0000313" key="4">
    <source>
        <dbReference type="EMBL" id="ACN42853.1"/>
    </source>
</evidence>
<dbReference type="GO" id="GO:0009737">
    <property type="term" value="P:response to abscisic acid"/>
    <property type="evidence" value="ECO:0007669"/>
    <property type="project" value="TreeGrafter"/>
</dbReference>
<dbReference type="InterPro" id="IPR030513">
    <property type="entry name" value="Dehydrin_CS"/>
</dbReference>
<organism evidence="4">
    <name type="scientific">Tamarix hispida</name>
    <dbReference type="NCBI Taxonomy" id="189793"/>
    <lineage>
        <taxon>Eukaryota</taxon>
        <taxon>Viridiplantae</taxon>
        <taxon>Streptophyta</taxon>
        <taxon>Embryophyta</taxon>
        <taxon>Tracheophyta</taxon>
        <taxon>Spermatophyta</taxon>
        <taxon>Magnoliopsida</taxon>
        <taxon>eudicotyledons</taxon>
        <taxon>Gunneridae</taxon>
        <taxon>Pentapetalae</taxon>
        <taxon>Caryophyllales</taxon>
        <taxon>Tamaricaceae</taxon>
        <taxon>Tamarix</taxon>
    </lineage>
</organism>
<accession>C0KTL3</accession>
<feature type="compositionally biased region" description="Basic and acidic residues" evidence="3">
    <location>
        <begin position="27"/>
        <end position="48"/>
    </location>
</feature>
<feature type="region of interest" description="Disordered" evidence="3">
    <location>
        <begin position="60"/>
        <end position="204"/>
    </location>
</feature>
<feature type="compositionally biased region" description="Basic and acidic residues" evidence="3">
    <location>
        <begin position="109"/>
        <end position="152"/>
    </location>
</feature>
<gene>
    <name evidence="4" type="primary">DHN</name>
</gene>
<dbReference type="PROSITE" id="PS00315">
    <property type="entry name" value="DEHYDRIN_1"/>
    <property type="match status" value="1"/>
</dbReference>
<feature type="region of interest" description="Disordered" evidence="3">
    <location>
        <begin position="1"/>
        <end position="48"/>
    </location>
</feature>
<feature type="compositionally biased region" description="Basic residues" evidence="3">
    <location>
        <begin position="98"/>
        <end position="108"/>
    </location>
</feature>
<dbReference type="PANTHER" id="PTHR33346">
    <property type="entry name" value="DEHYDRIN XERO 2-RELATED"/>
    <property type="match status" value="1"/>
</dbReference>
<protein>
    <submittedName>
        <fullName evidence="4">Dehydrin</fullName>
    </submittedName>
</protein>
<dbReference type="GO" id="GO:0016020">
    <property type="term" value="C:membrane"/>
    <property type="evidence" value="ECO:0007669"/>
    <property type="project" value="TreeGrafter"/>
</dbReference>
<feature type="compositionally biased region" description="Basic and acidic residues" evidence="3">
    <location>
        <begin position="1"/>
        <end position="19"/>
    </location>
</feature>